<comment type="caution">
    <text evidence="2">The sequence shown here is derived from an EMBL/GenBank/DDBJ whole genome shotgun (WGS) entry which is preliminary data.</text>
</comment>
<evidence type="ECO:0000313" key="2">
    <source>
        <dbReference type="EMBL" id="OQB42455.1"/>
    </source>
</evidence>
<accession>A0A1V5ZQA7</accession>
<reference evidence="2" key="1">
    <citation type="submission" date="2017-02" db="EMBL/GenBank/DDBJ databases">
        <title>Delving into the versatile metabolic prowess of the omnipresent phylum Bacteroidetes.</title>
        <authorList>
            <person name="Nobu M.K."/>
            <person name="Mei R."/>
            <person name="Narihiro T."/>
            <person name="Kuroda K."/>
            <person name="Liu W.-T."/>
        </authorList>
    </citation>
    <scope>NUCLEOTIDE SEQUENCE</scope>
    <source>
        <strain evidence="2">ADurb.Bin160</strain>
    </source>
</reference>
<gene>
    <name evidence="2" type="ORF">BWY04_00153</name>
</gene>
<evidence type="ECO:0000256" key="1">
    <source>
        <dbReference type="SAM" id="Phobius"/>
    </source>
</evidence>
<proteinExistence type="predicted"/>
<dbReference type="Proteomes" id="UP000485621">
    <property type="component" value="Unassembled WGS sequence"/>
</dbReference>
<organism evidence="2">
    <name type="scientific">candidate division CPR1 bacterium ADurb.Bin160</name>
    <dbReference type="NCBI Taxonomy" id="1852826"/>
    <lineage>
        <taxon>Bacteria</taxon>
        <taxon>candidate division CPR1</taxon>
    </lineage>
</organism>
<dbReference type="EMBL" id="MWDB01000002">
    <property type="protein sequence ID" value="OQB42455.1"/>
    <property type="molecule type" value="Genomic_DNA"/>
</dbReference>
<dbReference type="AlphaFoldDB" id="A0A1V5ZQA7"/>
<protein>
    <submittedName>
        <fullName evidence="2">Uncharacterized protein</fullName>
    </submittedName>
</protein>
<keyword evidence="1" id="KW-1133">Transmembrane helix</keyword>
<name>A0A1V5ZQA7_9BACT</name>
<sequence length="48" mass="5372">MGIFLLGLGLCLNSYIPLTYLLDFGLIIFPIIFHLLLLVATFLAYPLT</sequence>
<feature type="transmembrane region" description="Helical" evidence="1">
    <location>
        <begin position="24"/>
        <end position="45"/>
    </location>
</feature>
<keyword evidence="1" id="KW-0812">Transmembrane</keyword>
<keyword evidence="1" id="KW-0472">Membrane</keyword>